<evidence type="ECO:0000313" key="3">
    <source>
        <dbReference type="EMBL" id="UYW68256.1"/>
    </source>
</evidence>
<dbReference type="Proteomes" id="UP000075591">
    <property type="component" value="Unassembled WGS sequence"/>
</dbReference>
<dbReference type="Pfam" id="PF10763">
    <property type="entry name" value="DUF2584"/>
    <property type="match status" value="1"/>
</dbReference>
<dbReference type="EMBL" id="JAEFBZ010000001">
    <property type="protein sequence ID" value="MBK1609568.1"/>
    <property type="molecule type" value="Genomic_DNA"/>
</dbReference>
<organism evidence="1 4">
    <name type="scientific">Bacillus cereus</name>
    <dbReference type="NCBI Taxonomy" id="1396"/>
    <lineage>
        <taxon>Bacteria</taxon>
        <taxon>Bacillati</taxon>
        <taxon>Bacillota</taxon>
        <taxon>Bacilli</taxon>
        <taxon>Bacillales</taxon>
        <taxon>Bacillaceae</taxon>
        <taxon>Bacillus</taxon>
        <taxon>Bacillus cereus group</taxon>
    </lineage>
</organism>
<dbReference type="Proteomes" id="UP000613452">
    <property type="component" value="Unassembled WGS sequence"/>
</dbReference>
<dbReference type="Proteomes" id="UP001163707">
    <property type="component" value="Chromosome"/>
</dbReference>
<dbReference type="KEGG" id="bcef:BcrFT9_01868"/>
<dbReference type="InterPro" id="IPR015947">
    <property type="entry name" value="PUA-like_sf"/>
</dbReference>
<sequence length="79" mass="9367">MKFEMHTKIISNEKEVRLHIEENIFQLKLDGYHLFTVQEILPLYKSNEERIGSAMIQKLEWENGKTTINYQLVSLNSVN</sequence>
<evidence type="ECO:0000313" key="1">
    <source>
        <dbReference type="EMBL" id="KXX85495.1"/>
    </source>
</evidence>
<evidence type="ECO:0000313" key="5">
    <source>
        <dbReference type="Proteomes" id="UP000613452"/>
    </source>
</evidence>
<dbReference type="Gene3D" id="2.40.240.20">
    <property type="entry name" value="Hypothetical PUA domain-like, domain 1"/>
    <property type="match status" value="1"/>
</dbReference>
<proteinExistence type="predicted"/>
<dbReference type="OMA" id="VEFNTMI"/>
<dbReference type="InterPro" id="IPR019699">
    <property type="entry name" value="DUF2584"/>
</dbReference>
<reference evidence="1 4" key="1">
    <citation type="submission" date="2015-12" db="EMBL/GenBank/DDBJ databases">
        <title>Bacillus cereus Group isolate.</title>
        <authorList>
            <person name="Kovac J."/>
        </authorList>
    </citation>
    <scope>NUCLEOTIDE SEQUENCE [LARGE SCALE GENOMIC DNA]</scope>
    <source>
        <strain evidence="1 4">FSL W8-0275</strain>
    </source>
</reference>
<gene>
    <name evidence="1" type="ORF">AT274_26655</name>
    <name evidence="2" type="ORF">JCR31_16840</name>
    <name evidence="3" type="ORF">OK229_21270</name>
</gene>
<dbReference type="RefSeq" id="WP_000667348.1">
    <property type="nucleotide sequence ID" value="NZ_AP022857.1"/>
</dbReference>
<dbReference type="PATRIC" id="fig|1396.419.peg.4747"/>
<dbReference type="SUPFAM" id="SSF88697">
    <property type="entry name" value="PUA domain-like"/>
    <property type="match status" value="1"/>
</dbReference>
<accession>A0A063CCS1</accession>
<evidence type="ECO:0000313" key="2">
    <source>
        <dbReference type="EMBL" id="MBK1609568.1"/>
    </source>
</evidence>
<dbReference type="EMBL" id="LOMT01000155">
    <property type="protein sequence ID" value="KXX85495.1"/>
    <property type="molecule type" value="Genomic_DNA"/>
</dbReference>
<reference evidence="3" key="3">
    <citation type="submission" date="2023-02" db="EMBL/GenBank/DDBJ databases">
        <title>Complete Genome Sequence of Bacillus cereus sensu lato isolate BC38B from pepper closely related to the Bacillus anthracis clade.</title>
        <authorList>
            <person name="Abdelli M."/>
            <person name="Cerar Kisek T."/>
            <person name="Falaise C."/>
            <person name="Cumont A."/>
            <person name="Giraud M."/>
            <person name="Chatoux J."/>
            <person name="Rogee S."/>
            <person name="Dadvisard M."/>
            <person name="Larigauderie G."/>
            <person name="Raynaud F."/>
            <person name="Godic Torkar K."/>
            <person name="Ramisse V."/>
        </authorList>
    </citation>
    <scope>NUCLEOTIDE SEQUENCE</scope>
    <source>
        <strain evidence="3">BC38B</strain>
    </source>
</reference>
<name>A0A063CCS1_BACCE</name>
<dbReference type="AlphaFoldDB" id="A0A063CCS1"/>
<dbReference type="EMBL" id="CP109872">
    <property type="protein sequence ID" value="UYW68256.1"/>
    <property type="molecule type" value="Genomic_DNA"/>
</dbReference>
<protein>
    <submittedName>
        <fullName evidence="2">DUF2584 domain-containing protein</fullName>
    </submittedName>
</protein>
<evidence type="ECO:0000313" key="4">
    <source>
        <dbReference type="Proteomes" id="UP000075591"/>
    </source>
</evidence>
<dbReference type="GeneID" id="93008777"/>
<reference evidence="2 5" key="2">
    <citation type="submission" date="2020-12" db="EMBL/GenBank/DDBJ databases">
        <title>Genome assembly for a thermostable protease producing Bacillus cereus MAKP1 strain isolated from chicken gut.</title>
        <authorList>
            <person name="Malaviya A."/>
        </authorList>
    </citation>
    <scope>NUCLEOTIDE SEQUENCE [LARGE SCALE GENOMIC DNA]</scope>
    <source>
        <strain evidence="2 5">MAKP1</strain>
    </source>
</reference>